<feature type="region of interest" description="Disordered" evidence="1">
    <location>
        <begin position="1"/>
        <end position="27"/>
    </location>
</feature>
<evidence type="ECO:0000256" key="1">
    <source>
        <dbReference type="SAM" id="MobiDB-lite"/>
    </source>
</evidence>
<evidence type="ECO:0000313" key="3">
    <source>
        <dbReference type="Proteomes" id="UP001165667"/>
    </source>
</evidence>
<dbReference type="Pfam" id="PF13177">
    <property type="entry name" value="DNA_pol3_delta2"/>
    <property type="match status" value="1"/>
</dbReference>
<proteinExistence type="predicted"/>
<gene>
    <name evidence="2" type="ORF">M8523_06205</name>
</gene>
<dbReference type="Gene3D" id="3.40.50.300">
    <property type="entry name" value="P-loop containing nucleotide triphosphate hydrolases"/>
    <property type="match status" value="1"/>
</dbReference>
<dbReference type="GO" id="GO:0003887">
    <property type="term" value="F:DNA-directed DNA polymerase activity"/>
    <property type="evidence" value="ECO:0007669"/>
    <property type="project" value="UniProtKB-EC"/>
</dbReference>
<dbReference type="EMBL" id="JAMOIM010000003">
    <property type="protein sequence ID" value="MCW6507612.1"/>
    <property type="molecule type" value="Genomic_DNA"/>
</dbReference>
<dbReference type="GO" id="GO:0009360">
    <property type="term" value="C:DNA polymerase III complex"/>
    <property type="evidence" value="ECO:0007669"/>
    <property type="project" value="TreeGrafter"/>
</dbReference>
<dbReference type="GO" id="GO:0006261">
    <property type="term" value="P:DNA-templated DNA replication"/>
    <property type="evidence" value="ECO:0007669"/>
    <property type="project" value="TreeGrafter"/>
</dbReference>
<name>A0AA41YV22_9HYPH</name>
<keyword evidence="2" id="KW-0808">Transferase</keyword>
<dbReference type="PANTHER" id="PTHR11669">
    <property type="entry name" value="REPLICATION FACTOR C / DNA POLYMERASE III GAMMA-TAU SUBUNIT"/>
    <property type="match status" value="1"/>
</dbReference>
<accession>A0AA41YV22</accession>
<dbReference type="PANTHER" id="PTHR11669:SF8">
    <property type="entry name" value="DNA POLYMERASE III SUBUNIT DELTA"/>
    <property type="match status" value="1"/>
</dbReference>
<dbReference type="InterPro" id="IPR027417">
    <property type="entry name" value="P-loop_NTPase"/>
</dbReference>
<keyword evidence="2" id="KW-0548">Nucleotidyltransferase</keyword>
<protein>
    <submittedName>
        <fullName evidence="2">DNA polymerase III subunit delta</fullName>
        <ecNumber evidence="2">2.7.7.7</ecNumber>
    </submittedName>
</protein>
<dbReference type="EC" id="2.7.7.7" evidence="2"/>
<keyword evidence="3" id="KW-1185">Reference proteome</keyword>
<dbReference type="InterPro" id="IPR050238">
    <property type="entry name" value="DNA_Rep/Repair_Clamp_Loader"/>
</dbReference>
<dbReference type="AlphaFoldDB" id="A0AA41YV22"/>
<dbReference type="NCBIfam" id="NF005677">
    <property type="entry name" value="PRK07471.1"/>
    <property type="match status" value="1"/>
</dbReference>
<reference evidence="2" key="1">
    <citation type="submission" date="2022-05" db="EMBL/GenBank/DDBJ databases">
        <authorList>
            <person name="Pankratov T."/>
        </authorList>
    </citation>
    <scope>NUCLEOTIDE SEQUENCE</scope>
    <source>
        <strain evidence="2">BP6-180914</strain>
    </source>
</reference>
<evidence type="ECO:0000313" key="2">
    <source>
        <dbReference type="EMBL" id="MCW6507612.1"/>
    </source>
</evidence>
<sequence length="355" mass="38843">MRSPARMEQDEDEGPRPPWRTTGLVGHGPAEQHLLDAYRTERLHHAWLIGGPAGIGKATLAWRFARFLLTHSDPRARAVQEATTLAVTPEAPAAQRIAAGSHGDVVALRREWNEKTKKLFSEIRVDDVRRALGLFQNAAGAGGYRVCIIDSAEDLNRSSANALLKIIEEPPPRSLFMILAHRPGQVMPTLVSRCRRLTLAALSDDEVIEALDGLGDGETAMPDERLRAAAARSQGSVAEALRLLGGDALDLDQAVRQVLDRLPNVDWRSVHRLADTVGFSDDRFALMIEALFDEIAARLRRGAAQGQPTADLARLAGAWERVRVTAREASVLNLDKRPVLLSIMAELAEATPLSR</sequence>
<organism evidence="2 3">
    <name type="scientific">Lichenifustis flavocetrariae</name>
    <dbReference type="NCBI Taxonomy" id="2949735"/>
    <lineage>
        <taxon>Bacteria</taxon>
        <taxon>Pseudomonadati</taxon>
        <taxon>Pseudomonadota</taxon>
        <taxon>Alphaproteobacteria</taxon>
        <taxon>Hyphomicrobiales</taxon>
        <taxon>Lichenihabitantaceae</taxon>
        <taxon>Lichenifustis</taxon>
    </lineage>
</organism>
<dbReference type="SUPFAM" id="SSF52540">
    <property type="entry name" value="P-loop containing nucleoside triphosphate hydrolases"/>
    <property type="match status" value="1"/>
</dbReference>
<comment type="caution">
    <text evidence="2">The sequence shown here is derived from an EMBL/GenBank/DDBJ whole genome shotgun (WGS) entry which is preliminary data.</text>
</comment>
<dbReference type="Proteomes" id="UP001165667">
    <property type="component" value="Unassembled WGS sequence"/>
</dbReference>
<dbReference type="RefSeq" id="WP_282583977.1">
    <property type="nucleotide sequence ID" value="NZ_JAMOIM010000003.1"/>
</dbReference>